<dbReference type="Proteomes" id="UP001165122">
    <property type="component" value="Unassembled WGS sequence"/>
</dbReference>
<evidence type="ECO:0000313" key="1">
    <source>
        <dbReference type="EMBL" id="GMI01263.1"/>
    </source>
</evidence>
<keyword evidence="2" id="KW-1185">Reference proteome</keyword>
<dbReference type="EMBL" id="BRXW01000032">
    <property type="protein sequence ID" value="GMI01263.1"/>
    <property type="molecule type" value="Genomic_DNA"/>
</dbReference>
<gene>
    <name evidence="1" type="ORF">TrLO_g9530</name>
</gene>
<proteinExistence type="predicted"/>
<protein>
    <submittedName>
        <fullName evidence="1">Uncharacterized protein</fullName>
    </submittedName>
</protein>
<comment type="caution">
    <text evidence="1">The sequence shown here is derived from an EMBL/GenBank/DDBJ whole genome shotgun (WGS) entry which is preliminary data.</text>
</comment>
<organism evidence="1 2">
    <name type="scientific">Triparma laevis f. longispina</name>
    <dbReference type="NCBI Taxonomy" id="1714387"/>
    <lineage>
        <taxon>Eukaryota</taxon>
        <taxon>Sar</taxon>
        <taxon>Stramenopiles</taxon>
        <taxon>Ochrophyta</taxon>
        <taxon>Bolidophyceae</taxon>
        <taxon>Parmales</taxon>
        <taxon>Triparmaceae</taxon>
        <taxon>Triparma</taxon>
    </lineage>
</organism>
<dbReference type="OrthoDB" id="10332333at2759"/>
<name>A0A9W7C2X4_9STRA</name>
<dbReference type="AlphaFoldDB" id="A0A9W7C2X4"/>
<evidence type="ECO:0000313" key="2">
    <source>
        <dbReference type="Proteomes" id="UP001165122"/>
    </source>
</evidence>
<accession>A0A9W7C2X4</accession>
<reference evidence="2" key="1">
    <citation type="journal article" date="2023" name="Commun. Biol.">
        <title>Genome analysis of Parmales, the sister group of diatoms, reveals the evolutionary specialization of diatoms from phago-mixotrophs to photoautotrophs.</title>
        <authorList>
            <person name="Ban H."/>
            <person name="Sato S."/>
            <person name="Yoshikawa S."/>
            <person name="Yamada K."/>
            <person name="Nakamura Y."/>
            <person name="Ichinomiya M."/>
            <person name="Sato N."/>
            <person name="Blanc-Mathieu R."/>
            <person name="Endo H."/>
            <person name="Kuwata A."/>
            <person name="Ogata H."/>
        </authorList>
    </citation>
    <scope>NUCLEOTIDE SEQUENCE [LARGE SCALE GENOMIC DNA]</scope>
    <source>
        <strain evidence="2">NIES 3700</strain>
    </source>
</reference>
<sequence>MSDLPPNALLDLDVVVTCAAPTNRIYEGQLRSIAFDGSLLLGSCRETRVFNTDEYKEEYGEDPPMPSTQMKITRDVGLANIPKKLITNIYAKTDTVEKAKTQQTNKGKDGTSVD</sequence>